<dbReference type="PANTHER" id="PTHR30353">
    <property type="entry name" value="INNER MEMBRANE PROTEIN DEDA-RELATED"/>
    <property type="match status" value="1"/>
</dbReference>
<organism evidence="9 10">
    <name type="scientific">Nocardioides acrostichi</name>
    <dbReference type="NCBI Taxonomy" id="2784339"/>
    <lineage>
        <taxon>Bacteria</taxon>
        <taxon>Bacillati</taxon>
        <taxon>Actinomycetota</taxon>
        <taxon>Actinomycetes</taxon>
        <taxon>Propionibacteriales</taxon>
        <taxon>Nocardioidaceae</taxon>
        <taxon>Nocardioides</taxon>
    </lineage>
</organism>
<comment type="caution">
    <text evidence="9">The sequence shown here is derived from an EMBL/GenBank/DDBJ whole genome shotgun (WGS) entry which is preliminary data.</text>
</comment>
<feature type="domain" description="VTT" evidence="8">
    <location>
        <begin position="37"/>
        <end position="153"/>
    </location>
</feature>
<evidence type="ECO:0000256" key="4">
    <source>
        <dbReference type="ARBA" id="ARBA00022692"/>
    </source>
</evidence>
<feature type="transmembrane region" description="Helical" evidence="7">
    <location>
        <begin position="137"/>
        <end position="159"/>
    </location>
</feature>
<evidence type="ECO:0000259" key="8">
    <source>
        <dbReference type="Pfam" id="PF09335"/>
    </source>
</evidence>
<feature type="transmembrane region" description="Helical" evidence="7">
    <location>
        <begin position="165"/>
        <end position="184"/>
    </location>
</feature>
<evidence type="ECO:0000313" key="9">
    <source>
        <dbReference type="EMBL" id="MBF4161390.1"/>
    </source>
</evidence>
<name>A0A930Y5M4_9ACTN</name>
<evidence type="ECO:0000256" key="3">
    <source>
        <dbReference type="ARBA" id="ARBA00022475"/>
    </source>
</evidence>
<dbReference type="EMBL" id="JADIVZ010000002">
    <property type="protein sequence ID" value="MBF4161390.1"/>
    <property type="molecule type" value="Genomic_DNA"/>
</dbReference>
<dbReference type="Proteomes" id="UP000656804">
    <property type="component" value="Unassembled WGS sequence"/>
</dbReference>
<comment type="subcellular location">
    <subcellularLocation>
        <location evidence="1 7">Cell membrane</location>
        <topology evidence="1 7">Multi-pass membrane protein</topology>
    </subcellularLocation>
</comment>
<proteinExistence type="inferred from homology"/>
<keyword evidence="3 7" id="KW-1003">Cell membrane</keyword>
<comment type="caution">
    <text evidence="7">Lacks conserved residue(s) required for the propagation of feature annotation.</text>
</comment>
<evidence type="ECO:0000256" key="6">
    <source>
        <dbReference type="ARBA" id="ARBA00023136"/>
    </source>
</evidence>
<protein>
    <submittedName>
        <fullName evidence="9">VTT domain-containing protein</fullName>
    </submittedName>
</protein>
<keyword evidence="10" id="KW-1185">Reference proteome</keyword>
<dbReference type="AlphaFoldDB" id="A0A930Y5M4"/>
<keyword evidence="5 7" id="KW-1133">Transmembrane helix</keyword>
<sequence>MDSNLGLVALLVLFGGVAFGAIVPVVPTGALVSGAAALAADEHPWEIALVVALGAAGAWLGDIVVYGALRAAGAPLALRIGWLRADDPDGHLARLRAAIERHELRTLLVSRLVPGGRIPVLLAAALTGYSWRRFTGAAVAAATLWSAAYAAVGVAGGRLLPDDRVAVVVAAGAALLLTAALQIVRRWQQRSSTPS</sequence>
<dbReference type="Pfam" id="PF09335">
    <property type="entry name" value="VTT_dom"/>
    <property type="match status" value="1"/>
</dbReference>
<evidence type="ECO:0000256" key="1">
    <source>
        <dbReference type="ARBA" id="ARBA00004651"/>
    </source>
</evidence>
<dbReference type="PANTHER" id="PTHR30353:SF0">
    <property type="entry name" value="TRANSMEMBRANE PROTEIN"/>
    <property type="match status" value="1"/>
</dbReference>
<evidence type="ECO:0000256" key="5">
    <source>
        <dbReference type="ARBA" id="ARBA00022989"/>
    </source>
</evidence>
<dbReference type="InterPro" id="IPR032816">
    <property type="entry name" value="VTT_dom"/>
</dbReference>
<keyword evidence="4 7" id="KW-0812">Transmembrane</keyword>
<evidence type="ECO:0000256" key="2">
    <source>
        <dbReference type="ARBA" id="ARBA00010792"/>
    </source>
</evidence>
<gene>
    <name evidence="9" type="ORF">ISG29_06770</name>
</gene>
<keyword evidence="6 7" id="KW-0472">Membrane</keyword>
<comment type="similarity">
    <text evidence="2 7">Belongs to the DedA family.</text>
</comment>
<evidence type="ECO:0000313" key="10">
    <source>
        <dbReference type="Proteomes" id="UP000656804"/>
    </source>
</evidence>
<feature type="transmembrane region" description="Helical" evidence="7">
    <location>
        <begin position="47"/>
        <end position="69"/>
    </location>
</feature>
<dbReference type="GO" id="GO:0005886">
    <property type="term" value="C:plasma membrane"/>
    <property type="evidence" value="ECO:0007669"/>
    <property type="project" value="UniProtKB-SubCell"/>
</dbReference>
<reference evidence="9" key="1">
    <citation type="submission" date="2020-11" db="EMBL/GenBank/DDBJ databases">
        <title>Nocardioides sp. CBS4Y-1, whole genome shotgun sequence.</title>
        <authorList>
            <person name="Tuo L."/>
        </authorList>
    </citation>
    <scope>NUCLEOTIDE SEQUENCE</scope>
    <source>
        <strain evidence="9">CBS4Y-1</strain>
    </source>
</reference>
<dbReference type="InterPro" id="IPR032818">
    <property type="entry name" value="DedA-like"/>
</dbReference>
<evidence type="ECO:0000256" key="7">
    <source>
        <dbReference type="RuleBase" id="RU367016"/>
    </source>
</evidence>
<accession>A0A930Y5M4</accession>